<dbReference type="Pfam" id="PF07734">
    <property type="entry name" value="FBA_1"/>
    <property type="match status" value="1"/>
</dbReference>
<dbReference type="SUPFAM" id="SSF81383">
    <property type="entry name" value="F-box domain"/>
    <property type="match status" value="1"/>
</dbReference>
<dbReference type="InterPro" id="IPR036047">
    <property type="entry name" value="F-box-like_dom_sf"/>
</dbReference>
<reference evidence="3" key="1">
    <citation type="submission" date="2025-08" db="UniProtKB">
        <authorList>
            <consortium name="RefSeq"/>
        </authorList>
    </citation>
    <scope>IDENTIFICATION</scope>
</reference>
<feature type="domain" description="F-box" evidence="1">
    <location>
        <begin position="14"/>
        <end position="55"/>
    </location>
</feature>
<dbReference type="KEGG" id="nnu:104612229"/>
<evidence type="ECO:0000313" key="3">
    <source>
        <dbReference type="RefSeq" id="XP_019055771.1"/>
    </source>
</evidence>
<dbReference type="OMA" id="HWIMETP"/>
<dbReference type="GeneID" id="104612229"/>
<dbReference type="Gene3D" id="1.20.1280.50">
    <property type="match status" value="1"/>
</dbReference>
<accession>A0A1U8QC61</accession>
<sequence length="409" mass="47792">MQRQEENETKQVNVPEEIIVRILSRLSAIKSLLRFWCICKPWGALISNQDFIKMHLKRSSEDQNPSLIVYREPHCYSIDFDAFDLRKNMVRLDFAFLEELSTRFSIQSSCNGVLCLANSDTVFLWNPSTRKHKKLPPQCQFPGVIGISVWTLGYSPRTEEYKVLRFIYIRDESNESLIVGWEVMVHTVGTDSWRNLGQIPWNLSDEMPWETRVNGTPYWIAFRWPEPRDLIVSFDVGDEEFREIPIPNTSSEEEFRIVLKDVGVVRGRLFYIERLPDNFIEVWVMEDCEIKDSWVKLFRTKFDVDLRCFKPFFFSKDGEIVLLEEDSKKFILCDPKRNVVREIRAFPEAEDGIAGLQYDREVTKKRSGRIVCHFASVYLLQFLNHPILNGLYFIQDDAGVVSGNDANGV</sequence>
<evidence type="ECO:0000313" key="2">
    <source>
        <dbReference type="Proteomes" id="UP000189703"/>
    </source>
</evidence>
<dbReference type="SMART" id="SM00256">
    <property type="entry name" value="FBOX"/>
    <property type="match status" value="1"/>
</dbReference>
<dbReference type="Proteomes" id="UP000189703">
    <property type="component" value="Unplaced"/>
</dbReference>
<protein>
    <submittedName>
        <fullName evidence="3">F-box protein CPR30-like</fullName>
    </submittedName>
</protein>
<dbReference type="RefSeq" id="XP_019055771.1">
    <property type="nucleotide sequence ID" value="XM_019200226.1"/>
</dbReference>
<dbReference type="AlphaFoldDB" id="A0A1U8QC61"/>
<dbReference type="InterPro" id="IPR017451">
    <property type="entry name" value="F-box-assoc_interact_dom"/>
</dbReference>
<dbReference type="PANTHER" id="PTHR31672">
    <property type="entry name" value="BNACNNG10540D PROTEIN"/>
    <property type="match status" value="1"/>
</dbReference>
<dbReference type="NCBIfam" id="TIGR01640">
    <property type="entry name" value="F_box_assoc_1"/>
    <property type="match status" value="1"/>
</dbReference>
<dbReference type="eggNOG" id="ENOG502QVMN">
    <property type="taxonomic scope" value="Eukaryota"/>
</dbReference>
<dbReference type="OrthoDB" id="591557at2759"/>
<dbReference type="InterPro" id="IPR050796">
    <property type="entry name" value="SCF_F-box_component"/>
</dbReference>
<keyword evidence="2" id="KW-1185">Reference proteome</keyword>
<dbReference type="InterPro" id="IPR001810">
    <property type="entry name" value="F-box_dom"/>
</dbReference>
<organism evidence="2 3">
    <name type="scientific">Nelumbo nucifera</name>
    <name type="common">Sacred lotus</name>
    <dbReference type="NCBI Taxonomy" id="4432"/>
    <lineage>
        <taxon>Eukaryota</taxon>
        <taxon>Viridiplantae</taxon>
        <taxon>Streptophyta</taxon>
        <taxon>Embryophyta</taxon>
        <taxon>Tracheophyta</taxon>
        <taxon>Spermatophyta</taxon>
        <taxon>Magnoliopsida</taxon>
        <taxon>Proteales</taxon>
        <taxon>Nelumbonaceae</taxon>
        <taxon>Nelumbo</taxon>
    </lineage>
</organism>
<proteinExistence type="predicted"/>
<dbReference type="InParanoid" id="A0A1U8QC61"/>
<gene>
    <name evidence="3" type="primary">LOC104612229</name>
</gene>
<dbReference type="InterPro" id="IPR006527">
    <property type="entry name" value="F-box-assoc_dom_typ1"/>
</dbReference>
<dbReference type="PANTHER" id="PTHR31672:SF13">
    <property type="entry name" value="F-BOX PROTEIN CPR30-LIKE"/>
    <property type="match status" value="1"/>
</dbReference>
<name>A0A1U8QC61_NELNU</name>
<evidence type="ECO:0000259" key="1">
    <source>
        <dbReference type="SMART" id="SM00256"/>
    </source>
</evidence>
<dbReference type="Pfam" id="PF00646">
    <property type="entry name" value="F-box"/>
    <property type="match status" value="1"/>
</dbReference>